<dbReference type="Proteomes" id="UP000299102">
    <property type="component" value="Unassembled WGS sequence"/>
</dbReference>
<proteinExistence type="predicted"/>
<organism evidence="1 2">
    <name type="scientific">Eumeta variegata</name>
    <name type="common">Bagworm moth</name>
    <name type="synonym">Eumeta japonica</name>
    <dbReference type="NCBI Taxonomy" id="151549"/>
    <lineage>
        <taxon>Eukaryota</taxon>
        <taxon>Metazoa</taxon>
        <taxon>Ecdysozoa</taxon>
        <taxon>Arthropoda</taxon>
        <taxon>Hexapoda</taxon>
        <taxon>Insecta</taxon>
        <taxon>Pterygota</taxon>
        <taxon>Neoptera</taxon>
        <taxon>Endopterygota</taxon>
        <taxon>Lepidoptera</taxon>
        <taxon>Glossata</taxon>
        <taxon>Ditrysia</taxon>
        <taxon>Tineoidea</taxon>
        <taxon>Psychidae</taxon>
        <taxon>Oiketicinae</taxon>
        <taxon>Eumeta</taxon>
    </lineage>
</organism>
<protein>
    <submittedName>
        <fullName evidence="1">Uncharacterized protein</fullName>
    </submittedName>
</protein>
<reference evidence="1 2" key="1">
    <citation type="journal article" date="2019" name="Commun. Biol.">
        <title>The bagworm genome reveals a unique fibroin gene that provides high tensile strength.</title>
        <authorList>
            <person name="Kono N."/>
            <person name="Nakamura H."/>
            <person name="Ohtoshi R."/>
            <person name="Tomita M."/>
            <person name="Numata K."/>
            <person name="Arakawa K."/>
        </authorList>
    </citation>
    <scope>NUCLEOTIDE SEQUENCE [LARGE SCALE GENOMIC DNA]</scope>
</reference>
<gene>
    <name evidence="1" type="ORF">EVAR_32236_1</name>
</gene>
<sequence>MMKESGLAHNALDTCPINNGLRLQGPCIAKKGKFLLSIHNRIRFLVPVLFLIPIHADIDDMLLILNVVLCWASPGLILEFDPTFALGSDPDPALLGDGC</sequence>
<name>A0A4C1YNQ3_EUMVA</name>
<evidence type="ECO:0000313" key="1">
    <source>
        <dbReference type="EMBL" id="GBP75985.1"/>
    </source>
</evidence>
<accession>A0A4C1YNQ3</accession>
<evidence type="ECO:0000313" key="2">
    <source>
        <dbReference type="Proteomes" id="UP000299102"/>
    </source>
</evidence>
<dbReference type="AlphaFoldDB" id="A0A4C1YNQ3"/>
<dbReference type="EMBL" id="BGZK01001270">
    <property type="protein sequence ID" value="GBP75985.1"/>
    <property type="molecule type" value="Genomic_DNA"/>
</dbReference>
<comment type="caution">
    <text evidence="1">The sequence shown here is derived from an EMBL/GenBank/DDBJ whole genome shotgun (WGS) entry which is preliminary data.</text>
</comment>
<keyword evidence="2" id="KW-1185">Reference proteome</keyword>